<accession>S6AMA8</accession>
<sequence length="83" mass="8953">MKLAMLIGAKGFTMTDDAFASRKMHSAMGAAHHILASFRFCCVLLSDPAAIALDEAVNNPCTQSKKYQFDQHHSASVNEAPQG</sequence>
<organism evidence="1 2">
    <name type="scientific">Sulfuricella denitrificans (strain DSM 22764 / NBRC 105220 / skB26)</name>
    <dbReference type="NCBI Taxonomy" id="1163617"/>
    <lineage>
        <taxon>Bacteria</taxon>
        <taxon>Pseudomonadati</taxon>
        <taxon>Pseudomonadota</taxon>
        <taxon>Betaproteobacteria</taxon>
        <taxon>Nitrosomonadales</taxon>
        <taxon>Sulfuricellaceae</taxon>
        <taxon>Sulfuricella</taxon>
    </lineage>
</organism>
<dbReference type="EMBL" id="AP013066">
    <property type="protein sequence ID" value="BAN35914.1"/>
    <property type="molecule type" value="Genomic_DNA"/>
</dbReference>
<gene>
    <name evidence="1" type="ORF">SCD_n02103</name>
</gene>
<protein>
    <submittedName>
        <fullName evidence="1">Uncharacterized protein</fullName>
    </submittedName>
</protein>
<keyword evidence="2" id="KW-1185">Reference proteome</keyword>
<dbReference type="HOGENOM" id="CLU_2541326_0_0_4"/>
<reference evidence="1 2" key="1">
    <citation type="journal article" date="2012" name="Appl. Environ. Microbiol.">
        <title>Draft genome sequence of a psychrotolerant sulfur-oxidizing bacterium, Sulfuricella denitrificans skB26, and proteomic insights into cold adaptation.</title>
        <authorList>
            <person name="Watanabe T."/>
            <person name="Kojima H."/>
            <person name="Fukui M."/>
        </authorList>
    </citation>
    <scope>NUCLEOTIDE SEQUENCE [LARGE SCALE GENOMIC DNA]</scope>
    <source>
        <strain evidence="2">skB26</strain>
    </source>
</reference>
<dbReference type="Proteomes" id="UP000015559">
    <property type="component" value="Chromosome"/>
</dbReference>
<evidence type="ECO:0000313" key="1">
    <source>
        <dbReference type="EMBL" id="BAN35914.1"/>
    </source>
</evidence>
<dbReference type="STRING" id="1163617.SCD_n02103"/>
<proteinExistence type="predicted"/>
<dbReference type="AlphaFoldDB" id="S6AMA8"/>
<evidence type="ECO:0000313" key="2">
    <source>
        <dbReference type="Proteomes" id="UP000015559"/>
    </source>
</evidence>
<dbReference type="KEGG" id="sdr:SCD_n02103"/>
<name>S6AMA8_SULDS</name>